<protein>
    <submittedName>
        <fullName evidence="2">Uncharacterized protein</fullName>
    </submittedName>
</protein>
<proteinExistence type="predicted"/>
<accession>A0A7S1TI43</accession>
<organism evidence="2">
    <name type="scientific">Compsopogon caeruleus</name>
    <dbReference type="NCBI Taxonomy" id="31354"/>
    <lineage>
        <taxon>Eukaryota</taxon>
        <taxon>Rhodophyta</taxon>
        <taxon>Compsopogonophyceae</taxon>
        <taxon>Compsopogonales</taxon>
        <taxon>Compsopogonaceae</taxon>
        <taxon>Compsopogon</taxon>
    </lineage>
</organism>
<name>A0A7S1TI43_9RHOD</name>
<evidence type="ECO:0000313" key="2">
    <source>
        <dbReference type="EMBL" id="CAD9237386.1"/>
    </source>
</evidence>
<sequence length="235" mass="26257">MESDFRGRGNLHVQDGMESKNRGLARMTKRDYSTPDHASAIVGKRRAALGDITNRSGGQGVQVSQSGKEAGGGRYPAAKKSSVTNGKDGAGISKSVRVKKGLPRSVTWKEPWDEHSVEDIEYLPALPRKKYQDWIGPPVIDLDETRLGEAQHDEEVYDLSTSRWTPYNLLKSPTRSKQCGEMELLPNCKLPIPVSDIFDSSPFPITRDLVEEVESSFFPVDEEFMFDDPYPAKLR</sequence>
<dbReference type="EMBL" id="HBGH01017136">
    <property type="protein sequence ID" value="CAD9237386.1"/>
    <property type="molecule type" value="Transcribed_RNA"/>
</dbReference>
<dbReference type="AlphaFoldDB" id="A0A7S1TI43"/>
<feature type="region of interest" description="Disordered" evidence="1">
    <location>
        <begin position="1"/>
        <end position="96"/>
    </location>
</feature>
<reference evidence="2" key="1">
    <citation type="submission" date="2021-01" db="EMBL/GenBank/DDBJ databases">
        <authorList>
            <person name="Corre E."/>
            <person name="Pelletier E."/>
            <person name="Niang G."/>
            <person name="Scheremetjew M."/>
            <person name="Finn R."/>
            <person name="Kale V."/>
            <person name="Holt S."/>
            <person name="Cochrane G."/>
            <person name="Meng A."/>
            <person name="Brown T."/>
            <person name="Cohen L."/>
        </authorList>
    </citation>
    <scope>NUCLEOTIDE SEQUENCE</scope>
    <source>
        <strain evidence="2">SAG 36.94</strain>
    </source>
</reference>
<evidence type="ECO:0000256" key="1">
    <source>
        <dbReference type="SAM" id="MobiDB-lite"/>
    </source>
</evidence>
<gene>
    <name evidence="2" type="ORF">CCAE0312_LOCUS9485</name>
</gene>